<protein>
    <submittedName>
        <fullName evidence="1">Uncharacterized protein</fullName>
    </submittedName>
</protein>
<accession>A0A6C0DX06</accession>
<evidence type="ECO:0000313" key="1">
    <source>
        <dbReference type="EMBL" id="QHT20853.1"/>
    </source>
</evidence>
<organism evidence="1">
    <name type="scientific">viral metagenome</name>
    <dbReference type="NCBI Taxonomy" id="1070528"/>
    <lineage>
        <taxon>unclassified sequences</taxon>
        <taxon>metagenomes</taxon>
        <taxon>organismal metagenomes</taxon>
    </lineage>
</organism>
<sequence>MYSVNIIMEKRINDKVLEYVTNFKLAIKSYVDENQSIKFEEKSDLLKFIFDIDRLHITKDDFAKRKRSKSVIPFYDRCIAKKACGEQCTRKKQTNADFCGTHDKNRPHGVITPNNNEEIVKNVELEIWLQEINGINYFIDKNNNIYKSEDIIYNSKNPQIIAKYEKENGKYKFVNSYTN</sequence>
<reference evidence="1" key="1">
    <citation type="journal article" date="2020" name="Nature">
        <title>Giant virus diversity and host interactions through global metagenomics.</title>
        <authorList>
            <person name="Schulz F."/>
            <person name="Roux S."/>
            <person name="Paez-Espino D."/>
            <person name="Jungbluth S."/>
            <person name="Walsh D.A."/>
            <person name="Denef V.J."/>
            <person name="McMahon K.D."/>
            <person name="Konstantinidis K.T."/>
            <person name="Eloe-Fadrosh E.A."/>
            <person name="Kyrpides N.C."/>
            <person name="Woyke T."/>
        </authorList>
    </citation>
    <scope>NUCLEOTIDE SEQUENCE</scope>
    <source>
        <strain evidence="1">GVMAG-M-3300023174-75</strain>
    </source>
</reference>
<dbReference type="EMBL" id="MN739683">
    <property type="protein sequence ID" value="QHT20853.1"/>
    <property type="molecule type" value="Genomic_DNA"/>
</dbReference>
<proteinExistence type="predicted"/>
<dbReference type="AlphaFoldDB" id="A0A6C0DX06"/>
<name>A0A6C0DX06_9ZZZZ</name>